<name>A0AAV2L9E4_KNICA</name>
<accession>A0AAV2L9E4</accession>
<evidence type="ECO:0000313" key="3">
    <source>
        <dbReference type="Proteomes" id="UP001497482"/>
    </source>
</evidence>
<dbReference type="EMBL" id="OZ035843">
    <property type="protein sequence ID" value="CAL1596959.1"/>
    <property type="molecule type" value="Genomic_DNA"/>
</dbReference>
<keyword evidence="3" id="KW-1185">Reference proteome</keyword>
<feature type="region of interest" description="Disordered" evidence="1">
    <location>
        <begin position="18"/>
        <end position="39"/>
    </location>
</feature>
<sequence>MLKVYSLPLERCPVTASGRVSSARDRDEDALLKHPWDTPSGLSGRGQTCALYVPVRKRSPELDQRSARCEAYIRRHGSIDL</sequence>
<reference evidence="2 3" key="1">
    <citation type="submission" date="2024-04" db="EMBL/GenBank/DDBJ databases">
        <authorList>
            <person name="Waldvogel A.-M."/>
            <person name="Schoenle A."/>
        </authorList>
    </citation>
    <scope>NUCLEOTIDE SEQUENCE [LARGE SCALE GENOMIC DNA]</scope>
</reference>
<gene>
    <name evidence="2" type="ORF">KC01_LOCUS25551</name>
</gene>
<dbReference type="Proteomes" id="UP001497482">
    <property type="component" value="Chromosome 21"/>
</dbReference>
<dbReference type="AlphaFoldDB" id="A0AAV2L9E4"/>
<evidence type="ECO:0000313" key="2">
    <source>
        <dbReference type="EMBL" id="CAL1596959.1"/>
    </source>
</evidence>
<organism evidence="2 3">
    <name type="scientific">Knipowitschia caucasica</name>
    <name type="common">Caucasian dwarf goby</name>
    <name type="synonym">Pomatoschistus caucasicus</name>
    <dbReference type="NCBI Taxonomy" id="637954"/>
    <lineage>
        <taxon>Eukaryota</taxon>
        <taxon>Metazoa</taxon>
        <taxon>Chordata</taxon>
        <taxon>Craniata</taxon>
        <taxon>Vertebrata</taxon>
        <taxon>Euteleostomi</taxon>
        <taxon>Actinopterygii</taxon>
        <taxon>Neopterygii</taxon>
        <taxon>Teleostei</taxon>
        <taxon>Neoteleostei</taxon>
        <taxon>Acanthomorphata</taxon>
        <taxon>Gobiaria</taxon>
        <taxon>Gobiiformes</taxon>
        <taxon>Gobioidei</taxon>
        <taxon>Gobiidae</taxon>
        <taxon>Gobiinae</taxon>
        <taxon>Knipowitschia</taxon>
    </lineage>
</organism>
<evidence type="ECO:0000256" key="1">
    <source>
        <dbReference type="SAM" id="MobiDB-lite"/>
    </source>
</evidence>
<feature type="compositionally biased region" description="Basic and acidic residues" evidence="1">
    <location>
        <begin position="22"/>
        <end position="36"/>
    </location>
</feature>
<protein>
    <submittedName>
        <fullName evidence="2">Uncharacterized protein</fullName>
    </submittedName>
</protein>
<proteinExistence type="predicted"/>